<organism evidence="1 2">
    <name type="scientific">Actinocrispum wychmicini</name>
    <dbReference type="NCBI Taxonomy" id="1213861"/>
    <lineage>
        <taxon>Bacteria</taxon>
        <taxon>Bacillati</taxon>
        <taxon>Actinomycetota</taxon>
        <taxon>Actinomycetes</taxon>
        <taxon>Pseudonocardiales</taxon>
        <taxon>Pseudonocardiaceae</taxon>
        <taxon>Actinocrispum</taxon>
    </lineage>
</organism>
<evidence type="ECO:0000313" key="2">
    <source>
        <dbReference type="Proteomes" id="UP000295680"/>
    </source>
</evidence>
<dbReference type="EMBL" id="SLWS01000021">
    <property type="protein sequence ID" value="TCO45344.1"/>
    <property type="molecule type" value="Genomic_DNA"/>
</dbReference>
<dbReference type="AlphaFoldDB" id="A0A4R2IK47"/>
<keyword evidence="2" id="KW-1185">Reference proteome</keyword>
<comment type="caution">
    <text evidence="1">The sequence shown here is derived from an EMBL/GenBank/DDBJ whole genome shotgun (WGS) entry which is preliminary data.</text>
</comment>
<name>A0A4R2IK47_9PSEU</name>
<evidence type="ECO:0000313" key="1">
    <source>
        <dbReference type="EMBL" id="TCO45344.1"/>
    </source>
</evidence>
<proteinExistence type="predicted"/>
<dbReference type="Proteomes" id="UP000295680">
    <property type="component" value="Unassembled WGS sequence"/>
</dbReference>
<accession>A0A4R2IK47</accession>
<reference evidence="1 2" key="1">
    <citation type="submission" date="2019-03" db="EMBL/GenBank/DDBJ databases">
        <title>Genomic Encyclopedia of Type Strains, Phase IV (KMG-IV): sequencing the most valuable type-strain genomes for metagenomic binning, comparative biology and taxonomic classification.</title>
        <authorList>
            <person name="Goeker M."/>
        </authorList>
    </citation>
    <scope>NUCLEOTIDE SEQUENCE [LARGE SCALE GENOMIC DNA]</scope>
    <source>
        <strain evidence="1 2">DSM 45934</strain>
    </source>
</reference>
<sequence length="51" mass="6033">MSRDCLGGHRLVQPRGNGRLFDLPRLCRQRWLQPRLTGRRLALARQRLIQP</sequence>
<protein>
    <submittedName>
        <fullName evidence="1">Uncharacterized protein</fullName>
    </submittedName>
</protein>
<gene>
    <name evidence="1" type="ORF">EV192_121108</name>
</gene>